<dbReference type="PANTHER" id="PTHR35046">
    <property type="entry name" value="ZINC KNUCKLE (CCHC-TYPE) FAMILY PROTEIN"/>
    <property type="match status" value="1"/>
</dbReference>
<dbReference type="Proteomes" id="UP000321393">
    <property type="component" value="Unassembled WGS sequence"/>
</dbReference>
<evidence type="ECO:0000313" key="3">
    <source>
        <dbReference type="Proteomes" id="UP000321393"/>
    </source>
</evidence>
<dbReference type="InterPro" id="IPR012337">
    <property type="entry name" value="RNaseH-like_sf"/>
</dbReference>
<organism evidence="1 3">
    <name type="scientific">Cucumis melo var. makuwa</name>
    <name type="common">Oriental melon</name>
    <dbReference type="NCBI Taxonomy" id="1194695"/>
    <lineage>
        <taxon>Eukaryota</taxon>
        <taxon>Viridiplantae</taxon>
        <taxon>Streptophyta</taxon>
        <taxon>Embryophyta</taxon>
        <taxon>Tracheophyta</taxon>
        <taxon>Spermatophyta</taxon>
        <taxon>Magnoliopsida</taxon>
        <taxon>eudicotyledons</taxon>
        <taxon>Gunneridae</taxon>
        <taxon>Pentapetalae</taxon>
        <taxon>rosids</taxon>
        <taxon>fabids</taxon>
        <taxon>Cucurbitales</taxon>
        <taxon>Cucurbitaceae</taxon>
        <taxon>Benincaseae</taxon>
        <taxon>Cucumis</taxon>
    </lineage>
</organism>
<dbReference type="InterPro" id="IPR036397">
    <property type="entry name" value="RNaseH_sf"/>
</dbReference>
<name>A0A5A7VE28_CUCMM</name>
<dbReference type="AlphaFoldDB" id="A0A5A7VE28"/>
<dbReference type="GO" id="GO:0003676">
    <property type="term" value="F:nucleic acid binding"/>
    <property type="evidence" value="ECO:0007669"/>
    <property type="project" value="InterPro"/>
</dbReference>
<comment type="caution">
    <text evidence="1">The sequence shown here is derived from an EMBL/GenBank/DDBJ whole genome shotgun (WGS) entry which is preliminary data.</text>
</comment>
<evidence type="ECO:0000313" key="2">
    <source>
        <dbReference type="EMBL" id="TYK14204.1"/>
    </source>
</evidence>
<evidence type="ECO:0000313" key="4">
    <source>
        <dbReference type="Proteomes" id="UP000321947"/>
    </source>
</evidence>
<reference evidence="3 4" key="1">
    <citation type="submission" date="2019-08" db="EMBL/GenBank/DDBJ databases">
        <title>Draft genome sequences of two oriental melons (Cucumis melo L. var makuwa).</title>
        <authorList>
            <person name="Kwon S.-Y."/>
        </authorList>
    </citation>
    <scope>NUCLEOTIDE SEQUENCE [LARGE SCALE GENOMIC DNA]</scope>
    <source>
        <strain evidence="4">cv. Chang Bougi</strain>
        <strain evidence="3">cv. SW 3</strain>
        <tissue evidence="1">Leaf</tissue>
    </source>
</reference>
<dbReference type="OrthoDB" id="1700150at2759"/>
<dbReference type="PANTHER" id="PTHR35046:SF18">
    <property type="entry name" value="RNA-DIRECTED DNA POLYMERASE"/>
    <property type="match status" value="1"/>
</dbReference>
<dbReference type="EMBL" id="SSTD01009418">
    <property type="protein sequence ID" value="TYK14204.1"/>
    <property type="molecule type" value="Genomic_DNA"/>
</dbReference>
<proteinExistence type="predicted"/>
<dbReference type="Gene3D" id="3.30.420.10">
    <property type="entry name" value="Ribonuclease H-like superfamily/Ribonuclease H"/>
    <property type="match status" value="1"/>
</dbReference>
<accession>A0A5A7VE28</accession>
<dbReference type="SUPFAM" id="SSF53098">
    <property type="entry name" value="Ribonuclease H-like"/>
    <property type="match status" value="1"/>
</dbReference>
<gene>
    <name evidence="2" type="ORF">E5676_scaffold5G00260</name>
    <name evidence="1" type="ORF">E6C27_scaffold979G00250</name>
</gene>
<dbReference type="STRING" id="1194695.A0A5A7VE28"/>
<dbReference type="Proteomes" id="UP000321947">
    <property type="component" value="Unassembled WGS sequence"/>
</dbReference>
<protein>
    <submittedName>
        <fullName evidence="1">MADS-box transcription factor ANR1</fullName>
    </submittedName>
</protein>
<dbReference type="EMBL" id="SSTE01000850">
    <property type="protein sequence ID" value="KAA0066612.1"/>
    <property type="molecule type" value="Genomic_DNA"/>
</dbReference>
<evidence type="ECO:0000313" key="1">
    <source>
        <dbReference type="EMBL" id="KAA0066612.1"/>
    </source>
</evidence>
<sequence length="124" mass="14279">MDRLSKYGHFLPLKHPYSAKTVAELFVKEVVRLHAFPTSIVSDRDKVLLSCFWKEMFRLASTKLNRSSAYHLQSDRQTELVVYGRQPPPLIYYGDGATTNATLDEQLKERDLALTTLKDHLRLA</sequence>